<keyword evidence="3" id="KW-0443">Lipid metabolism</keyword>
<dbReference type="Proteomes" id="UP000811899">
    <property type="component" value="Unassembled WGS sequence"/>
</dbReference>
<accession>A0AAW4L541</accession>
<name>A0AAW4L541_9BACT</name>
<sequence length="204" mass="23654">MNFLFHMLLSGDDDQILVGNFMGDFVKGPLAERFPERIRQGINLHRKIDSFASRSELFQQSRRRLDLHYGLYRGVMIDLFYDHFLVAEWDNWSEESFDSYLNRSRAIITRLNDELPERLQQVVPIIFDELLPSYGQVSGIGSALTRMSRRLKRANPLAGGEVELERHYEALRADFHGFMPQVRSFSDEMLNSNPAMNIISPLIG</sequence>
<dbReference type="Pfam" id="PF04336">
    <property type="entry name" value="ACP_PD"/>
    <property type="match status" value="1"/>
</dbReference>
<keyword evidence="2" id="KW-0378">Hydrolase</keyword>
<dbReference type="GO" id="GO:0008770">
    <property type="term" value="F:[acyl-carrier-protein] phosphodiesterase activity"/>
    <property type="evidence" value="ECO:0007669"/>
    <property type="project" value="InterPro"/>
</dbReference>
<evidence type="ECO:0000256" key="3">
    <source>
        <dbReference type="ARBA" id="ARBA00023098"/>
    </source>
</evidence>
<dbReference type="PANTHER" id="PTHR38764:SF1">
    <property type="entry name" value="ACYL CARRIER PROTEIN PHOSPHODIESTERASE"/>
    <property type="match status" value="1"/>
</dbReference>
<dbReference type="RefSeq" id="WP_214172660.1">
    <property type="nucleotide sequence ID" value="NZ_JAHCVJ010000007.1"/>
</dbReference>
<dbReference type="PIRSF" id="PIRSF011489">
    <property type="entry name" value="DUF479"/>
    <property type="match status" value="1"/>
</dbReference>
<dbReference type="InterPro" id="IPR007431">
    <property type="entry name" value="ACP_PD"/>
</dbReference>
<dbReference type="EMBL" id="JAHCVJ010000007">
    <property type="protein sequence ID" value="MBT0665894.1"/>
    <property type="molecule type" value="Genomic_DNA"/>
</dbReference>
<keyword evidence="1" id="KW-0444">Lipid biosynthesis</keyword>
<keyword evidence="5" id="KW-1185">Reference proteome</keyword>
<evidence type="ECO:0000313" key="4">
    <source>
        <dbReference type="EMBL" id="MBT0665894.1"/>
    </source>
</evidence>
<evidence type="ECO:0000256" key="1">
    <source>
        <dbReference type="ARBA" id="ARBA00022516"/>
    </source>
</evidence>
<dbReference type="PANTHER" id="PTHR38764">
    <property type="entry name" value="ACYL CARRIER PROTEIN PHOSPHODIESTERASE"/>
    <property type="match status" value="1"/>
</dbReference>
<proteinExistence type="predicted"/>
<gene>
    <name evidence="4" type="ORF">KI809_16410</name>
</gene>
<evidence type="ECO:0000256" key="2">
    <source>
        <dbReference type="ARBA" id="ARBA00022801"/>
    </source>
</evidence>
<dbReference type="GO" id="GO:0006633">
    <property type="term" value="P:fatty acid biosynthetic process"/>
    <property type="evidence" value="ECO:0007669"/>
    <property type="project" value="InterPro"/>
</dbReference>
<evidence type="ECO:0000313" key="5">
    <source>
        <dbReference type="Proteomes" id="UP000811899"/>
    </source>
</evidence>
<reference evidence="4 5" key="1">
    <citation type="submission" date="2021-05" db="EMBL/GenBank/DDBJ databases">
        <title>The draft genome of Geobacter pelophilus DSM 12255.</title>
        <authorList>
            <person name="Xu Z."/>
            <person name="Masuda Y."/>
            <person name="Itoh H."/>
            <person name="Senoo K."/>
        </authorList>
    </citation>
    <scope>NUCLEOTIDE SEQUENCE [LARGE SCALE GENOMIC DNA]</scope>
    <source>
        <strain evidence="4 5">DSM 12255</strain>
    </source>
</reference>
<comment type="caution">
    <text evidence="4">The sequence shown here is derived from an EMBL/GenBank/DDBJ whole genome shotgun (WGS) entry which is preliminary data.</text>
</comment>
<organism evidence="4 5">
    <name type="scientific">Geoanaerobacter pelophilus</name>
    <dbReference type="NCBI Taxonomy" id="60036"/>
    <lineage>
        <taxon>Bacteria</taxon>
        <taxon>Pseudomonadati</taxon>
        <taxon>Thermodesulfobacteriota</taxon>
        <taxon>Desulfuromonadia</taxon>
        <taxon>Geobacterales</taxon>
        <taxon>Geobacteraceae</taxon>
        <taxon>Geoanaerobacter</taxon>
    </lineage>
</organism>
<dbReference type="AlphaFoldDB" id="A0AAW4L541"/>
<protein>
    <submittedName>
        <fullName evidence="4">DUF479 domain-containing protein</fullName>
    </submittedName>
</protein>